<gene>
    <name evidence="2" type="ORF">PSON_ATCC_30995.1.T0030484</name>
</gene>
<evidence type="ECO:0000313" key="2">
    <source>
        <dbReference type="EMBL" id="CAD8048932.1"/>
    </source>
</evidence>
<dbReference type="EMBL" id="CAJJDN010000003">
    <property type="protein sequence ID" value="CAD8048932.1"/>
    <property type="molecule type" value="Genomic_DNA"/>
</dbReference>
<protein>
    <submittedName>
        <fullName evidence="2">Uncharacterized protein</fullName>
    </submittedName>
</protein>
<proteinExistence type="predicted"/>
<comment type="caution">
    <text evidence="2">The sequence shown here is derived from an EMBL/GenBank/DDBJ whole genome shotgun (WGS) entry which is preliminary data.</text>
</comment>
<sequence>MNQLYELIQTIKNSGSRGQELMKDSFVIGYQFGIKKIKTQDQLQKFVKQLNDLKIKIDQDENSPTRDKFLFESIDNFSIPQKKEQNEQKKKKNTEQKQPGKGKQKNLLKTTPNNLENDKKDSIDFQQSTQEEQQIEKQQNQQNIKKSCAQQCQKSQEGVQTRHQAAQSKADQQKNE</sequence>
<feature type="compositionally biased region" description="Low complexity" evidence="1">
    <location>
        <begin position="126"/>
        <end position="156"/>
    </location>
</feature>
<keyword evidence="3" id="KW-1185">Reference proteome</keyword>
<dbReference type="Proteomes" id="UP000692954">
    <property type="component" value="Unassembled WGS sequence"/>
</dbReference>
<accession>A0A8S1K8W6</accession>
<evidence type="ECO:0000256" key="1">
    <source>
        <dbReference type="SAM" id="MobiDB-lite"/>
    </source>
</evidence>
<feature type="compositionally biased region" description="Polar residues" evidence="1">
    <location>
        <begin position="157"/>
        <end position="170"/>
    </location>
</feature>
<dbReference type="OrthoDB" id="312713at2759"/>
<reference evidence="2" key="1">
    <citation type="submission" date="2021-01" db="EMBL/GenBank/DDBJ databases">
        <authorList>
            <consortium name="Genoscope - CEA"/>
            <person name="William W."/>
        </authorList>
    </citation>
    <scope>NUCLEOTIDE SEQUENCE</scope>
</reference>
<name>A0A8S1K8W6_9CILI</name>
<dbReference type="AlphaFoldDB" id="A0A8S1K8W6"/>
<feature type="region of interest" description="Disordered" evidence="1">
    <location>
        <begin position="74"/>
        <end position="176"/>
    </location>
</feature>
<organism evidence="2 3">
    <name type="scientific">Paramecium sonneborni</name>
    <dbReference type="NCBI Taxonomy" id="65129"/>
    <lineage>
        <taxon>Eukaryota</taxon>
        <taxon>Sar</taxon>
        <taxon>Alveolata</taxon>
        <taxon>Ciliophora</taxon>
        <taxon>Intramacronucleata</taxon>
        <taxon>Oligohymenophorea</taxon>
        <taxon>Peniculida</taxon>
        <taxon>Parameciidae</taxon>
        <taxon>Paramecium</taxon>
    </lineage>
</organism>
<evidence type="ECO:0000313" key="3">
    <source>
        <dbReference type="Proteomes" id="UP000692954"/>
    </source>
</evidence>